<dbReference type="AlphaFoldDB" id="A0A099MFN7"/>
<evidence type="ECO:0000313" key="2">
    <source>
        <dbReference type="Proteomes" id="UP000029994"/>
    </source>
</evidence>
<proteinExistence type="predicted"/>
<dbReference type="EMBL" id="JMCG01000001">
    <property type="protein sequence ID" value="KGK12038.1"/>
    <property type="molecule type" value="Genomic_DNA"/>
</dbReference>
<reference evidence="1 2" key="1">
    <citation type="submission" date="2014-04" db="EMBL/GenBank/DDBJ databases">
        <title>Genome sequencing of Vibrio navarrensis strains.</title>
        <authorList>
            <person name="Gladney L.M."/>
            <person name="Katz L.S."/>
            <person name="Marino-Ramirez L."/>
            <person name="Jordan I.K."/>
        </authorList>
    </citation>
    <scope>NUCLEOTIDE SEQUENCE [LARGE SCALE GENOMIC DNA]</scope>
    <source>
        <strain evidence="1 2">ATCC 51183</strain>
    </source>
</reference>
<name>A0A099MFN7_9VIBR</name>
<organism evidence="1 2">
    <name type="scientific">Vibrio navarrensis</name>
    <dbReference type="NCBI Taxonomy" id="29495"/>
    <lineage>
        <taxon>Bacteria</taxon>
        <taxon>Pseudomonadati</taxon>
        <taxon>Pseudomonadota</taxon>
        <taxon>Gammaproteobacteria</taxon>
        <taxon>Vibrionales</taxon>
        <taxon>Vibrionaceae</taxon>
        <taxon>Vibrio</taxon>
    </lineage>
</organism>
<accession>A0A099MFN7</accession>
<dbReference type="GeneID" id="43683931"/>
<keyword evidence="2" id="KW-1185">Reference proteome</keyword>
<sequence>MALLFDSACIAIGEQTLYQGFTWQDLELPQWCDDIYFTGNVRRAIAHQSPSLVHRLIELIDHHAVHFALVPAEAPLCLLLPEIKERQSVAEVLKAVQQKLPTSTEHERTLFCYPYGSASFLVALKRIAQLANSPYGCWVVALDSSEVFCSGIEHQSFEETKTDSLLLARTVDTGTGLAFSPVQIDLHSQAYASGSDSVMPSLASLCKQELTDLCLPLKGEESEQWQNHLPRFSPWITQQTRYHFNQLNSGELGAGGGLLNALLLYEQQKQAPNAHFHALQLDCDPLGMAAGVLYRWRSEE</sequence>
<protein>
    <recommendedName>
        <fullName evidence="3">3-oxoacyl-ACP synthase</fullName>
    </recommendedName>
</protein>
<comment type="caution">
    <text evidence="1">The sequence shown here is derived from an EMBL/GenBank/DDBJ whole genome shotgun (WGS) entry which is preliminary data.</text>
</comment>
<dbReference type="eggNOG" id="ENOG5033BP0">
    <property type="taxonomic scope" value="Bacteria"/>
</dbReference>
<evidence type="ECO:0008006" key="3">
    <source>
        <dbReference type="Google" id="ProtNLM"/>
    </source>
</evidence>
<dbReference type="Proteomes" id="UP000029994">
    <property type="component" value="Unassembled WGS sequence"/>
</dbReference>
<dbReference type="STRING" id="29495.EA26_12240"/>
<gene>
    <name evidence="1" type="ORF">EA26_12240</name>
</gene>
<evidence type="ECO:0000313" key="1">
    <source>
        <dbReference type="EMBL" id="KGK12038.1"/>
    </source>
</evidence>
<dbReference type="RefSeq" id="WP_052079215.1">
    <property type="nucleotide sequence ID" value="NZ_CP061844.1"/>
</dbReference>